<evidence type="ECO:0000256" key="2">
    <source>
        <dbReference type="ARBA" id="ARBA00022723"/>
    </source>
</evidence>
<dbReference type="InterPro" id="IPR001279">
    <property type="entry name" value="Metallo-B-lactamas"/>
</dbReference>
<dbReference type="SUPFAM" id="SSF56281">
    <property type="entry name" value="Metallo-hydrolase/oxidoreductase"/>
    <property type="match status" value="1"/>
</dbReference>
<dbReference type="Pfam" id="PF00753">
    <property type="entry name" value="Lactamase_B"/>
    <property type="match status" value="1"/>
</dbReference>
<evidence type="ECO:0000313" key="6">
    <source>
        <dbReference type="EMBL" id="SCL56444.1"/>
    </source>
</evidence>
<evidence type="ECO:0000259" key="5">
    <source>
        <dbReference type="SMART" id="SM00849"/>
    </source>
</evidence>
<evidence type="ECO:0000313" key="7">
    <source>
        <dbReference type="Proteomes" id="UP000198937"/>
    </source>
</evidence>
<dbReference type="Gene3D" id="3.60.15.10">
    <property type="entry name" value="Ribonuclease Z/Hydroxyacylglutathione hydrolase-like"/>
    <property type="match status" value="1"/>
</dbReference>
<keyword evidence="3" id="KW-0378">Hydrolase</keyword>
<keyword evidence="4" id="KW-0862">Zinc</keyword>
<dbReference type="InterPro" id="IPR036866">
    <property type="entry name" value="RibonucZ/Hydroxyglut_hydro"/>
</dbReference>
<proteinExistence type="inferred from homology"/>
<reference evidence="6 7" key="1">
    <citation type="submission" date="2016-06" db="EMBL/GenBank/DDBJ databases">
        <authorList>
            <person name="Kjaerup R.B."/>
            <person name="Dalgaard T.S."/>
            <person name="Juul-Madsen H.R."/>
        </authorList>
    </citation>
    <scope>NUCLEOTIDE SEQUENCE [LARGE SCALE GENOMIC DNA]</scope>
    <source>
        <strain evidence="6 7">DSM 45577</strain>
    </source>
</reference>
<accession>A0A1C6UQW0</accession>
<keyword evidence="2" id="KW-0479">Metal-binding</keyword>
<dbReference type="Proteomes" id="UP000198937">
    <property type="component" value="Unassembled WGS sequence"/>
</dbReference>
<sequence length="298" mass="32530">MSLDVPAPIRIGDVTIHPLVEEPRYLAAPHVFFPQLDEDPQPADAWYLQPPHVDAATGQIVLNIQPLLVLTGDRVILLDTGGGNGKVRTSPGFHLRQRPFWDNFSRLGLTPDDVDTVVLTHLHVDHVGFATTADGDGWVPSFRNARYLLTRQEFDFWTGPGGRAGLERTGDYVADSVLPLHTAGVLDFVAPDLTLTPEVRLVPAFGHTPGNLFVEIASRGERAVYAGDGIHHAVQLAHPEWSTRYCVDGHGSAAQRRALLDSIADTATILIPAHFPVPTAGRVVRDGDAFRYVFHTDG</sequence>
<keyword evidence="7" id="KW-1185">Reference proteome</keyword>
<dbReference type="CDD" id="cd16277">
    <property type="entry name" value="metallo-hydrolase-like_MBL-fold"/>
    <property type="match status" value="1"/>
</dbReference>
<gene>
    <name evidence="6" type="ORF">GA0070617_3243</name>
</gene>
<dbReference type="EMBL" id="FMIA01000002">
    <property type="protein sequence ID" value="SCL56444.1"/>
    <property type="molecule type" value="Genomic_DNA"/>
</dbReference>
<dbReference type="GO" id="GO:0016787">
    <property type="term" value="F:hydrolase activity"/>
    <property type="evidence" value="ECO:0007669"/>
    <property type="project" value="UniProtKB-KW"/>
</dbReference>
<dbReference type="OrthoDB" id="5177904at2"/>
<feature type="domain" description="Metallo-beta-lactamase" evidence="5">
    <location>
        <begin position="63"/>
        <end position="274"/>
    </location>
</feature>
<evidence type="ECO:0000256" key="3">
    <source>
        <dbReference type="ARBA" id="ARBA00022801"/>
    </source>
</evidence>
<protein>
    <submittedName>
        <fullName evidence="6">Glyoxylase, beta-lactamase superfamily II</fullName>
    </submittedName>
</protein>
<dbReference type="PANTHER" id="PTHR42978:SF6">
    <property type="entry name" value="QUORUM-QUENCHING LACTONASE YTNP-RELATED"/>
    <property type="match status" value="1"/>
</dbReference>
<dbReference type="RefSeq" id="WP_091438593.1">
    <property type="nucleotide sequence ID" value="NZ_BMMJ01000005.1"/>
</dbReference>
<evidence type="ECO:0000256" key="1">
    <source>
        <dbReference type="ARBA" id="ARBA00007749"/>
    </source>
</evidence>
<dbReference type="InterPro" id="IPR051013">
    <property type="entry name" value="MBL_superfamily_lactonases"/>
</dbReference>
<dbReference type="SMART" id="SM00849">
    <property type="entry name" value="Lactamase_B"/>
    <property type="match status" value="1"/>
</dbReference>
<dbReference type="GO" id="GO:0046872">
    <property type="term" value="F:metal ion binding"/>
    <property type="evidence" value="ECO:0007669"/>
    <property type="project" value="UniProtKB-KW"/>
</dbReference>
<dbReference type="AlphaFoldDB" id="A0A1C6UQW0"/>
<dbReference type="STRING" id="683228.GA0070617_3243"/>
<comment type="similarity">
    <text evidence="1">Belongs to the metallo-beta-lactamase superfamily.</text>
</comment>
<evidence type="ECO:0000256" key="4">
    <source>
        <dbReference type="ARBA" id="ARBA00022833"/>
    </source>
</evidence>
<organism evidence="6 7">
    <name type="scientific">Micromonospora yangpuensis</name>
    <dbReference type="NCBI Taxonomy" id="683228"/>
    <lineage>
        <taxon>Bacteria</taxon>
        <taxon>Bacillati</taxon>
        <taxon>Actinomycetota</taxon>
        <taxon>Actinomycetes</taxon>
        <taxon>Micromonosporales</taxon>
        <taxon>Micromonosporaceae</taxon>
        <taxon>Micromonospora</taxon>
    </lineage>
</organism>
<dbReference type="PANTHER" id="PTHR42978">
    <property type="entry name" value="QUORUM-QUENCHING LACTONASE YTNP-RELATED-RELATED"/>
    <property type="match status" value="1"/>
</dbReference>
<name>A0A1C6UQW0_9ACTN</name>